<gene>
    <name evidence="2" type="ORF">BGTH12_LOCUS1887</name>
</gene>
<reference evidence="2" key="1">
    <citation type="submission" date="2020-10" db="EMBL/GenBank/DDBJ databases">
        <authorList>
            <person name="Muller C M."/>
        </authorList>
    </citation>
    <scope>NUCLEOTIDE SEQUENCE</scope>
    <source>
        <strain evidence="2">THUN-12</strain>
    </source>
</reference>
<accession>A0A9W4GCF9</accession>
<proteinExistence type="predicted"/>
<sequence>MKIFSLVPLAAILNFLTPVLATSNYKCERYVVGGKYVDEAVDEAYAKVAENMPANFDHEAQLRKGYIRIKMKTSFVTSEVLITAGFTRNKEVLSVKAVLQNRQYPFEPTTLPASRIIPISIPTSNTG</sequence>
<evidence type="ECO:0000256" key="1">
    <source>
        <dbReference type="SAM" id="SignalP"/>
    </source>
</evidence>
<organism evidence="2 3">
    <name type="scientific">Blumeria graminis f. sp. triticale</name>
    <dbReference type="NCBI Taxonomy" id="1689686"/>
    <lineage>
        <taxon>Eukaryota</taxon>
        <taxon>Fungi</taxon>
        <taxon>Dikarya</taxon>
        <taxon>Ascomycota</taxon>
        <taxon>Pezizomycotina</taxon>
        <taxon>Leotiomycetes</taxon>
        <taxon>Erysiphales</taxon>
        <taxon>Erysiphaceae</taxon>
        <taxon>Blumeria</taxon>
    </lineage>
</organism>
<comment type="caution">
    <text evidence="2">The sequence shown here is derived from an EMBL/GenBank/DDBJ whole genome shotgun (WGS) entry which is preliminary data.</text>
</comment>
<dbReference type="EMBL" id="CAJHIT010000004">
    <property type="protein sequence ID" value="CAD6500529.1"/>
    <property type="molecule type" value="Genomic_DNA"/>
</dbReference>
<evidence type="ECO:0000313" key="3">
    <source>
        <dbReference type="Proteomes" id="UP000683417"/>
    </source>
</evidence>
<keyword evidence="1" id="KW-0732">Signal</keyword>
<evidence type="ECO:0000313" key="2">
    <source>
        <dbReference type="EMBL" id="CAD6500529.1"/>
    </source>
</evidence>
<dbReference type="Proteomes" id="UP000683417">
    <property type="component" value="Unassembled WGS sequence"/>
</dbReference>
<dbReference type="AlphaFoldDB" id="A0A9W4GCF9"/>
<name>A0A9W4GCF9_BLUGR</name>
<feature type="chain" id="PRO_5040818541" evidence="1">
    <location>
        <begin position="22"/>
        <end position="127"/>
    </location>
</feature>
<feature type="signal peptide" evidence="1">
    <location>
        <begin position="1"/>
        <end position="21"/>
    </location>
</feature>
<protein>
    <submittedName>
        <fullName evidence="2">BgTH12-06239</fullName>
    </submittedName>
</protein>